<feature type="transmembrane region" description="Helical" evidence="8">
    <location>
        <begin position="392"/>
        <end position="417"/>
    </location>
</feature>
<feature type="transmembrane region" description="Helical" evidence="8">
    <location>
        <begin position="367"/>
        <end position="386"/>
    </location>
</feature>
<evidence type="ECO:0000256" key="2">
    <source>
        <dbReference type="ARBA" id="ARBA00022448"/>
    </source>
</evidence>
<feature type="transmembrane region" description="Helical" evidence="8">
    <location>
        <begin position="855"/>
        <end position="872"/>
    </location>
</feature>
<evidence type="ECO:0000256" key="5">
    <source>
        <dbReference type="ARBA" id="ARBA00022692"/>
    </source>
</evidence>
<proteinExistence type="predicted"/>
<feature type="transmembrane region" description="Helical" evidence="8">
    <location>
        <begin position="12"/>
        <end position="29"/>
    </location>
</feature>
<evidence type="ECO:0000256" key="7">
    <source>
        <dbReference type="ARBA" id="ARBA00023136"/>
    </source>
</evidence>
<feature type="transmembrane region" description="Helical" evidence="8">
    <location>
        <begin position="982"/>
        <end position="1008"/>
    </location>
</feature>
<evidence type="ECO:0000256" key="4">
    <source>
        <dbReference type="ARBA" id="ARBA00022519"/>
    </source>
</evidence>
<dbReference type="EMBL" id="MSCJ01000001">
    <property type="protein sequence ID" value="PQJ66417.1"/>
    <property type="molecule type" value="Genomic_DNA"/>
</dbReference>
<dbReference type="FunFam" id="1.20.1640.10:FF:000001">
    <property type="entry name" value="Efflux pump membrane transporter"/>
    <property type="match status" value="1"/>
</dbReference>
<organism evidence="9 10">
    <name type="scientific">Photobacterium angustum</name>
    <dbReference type="NCBI Taxonomy" id="661"/>
    <lineage>
        <taxon>Bacteria</taxon>
        <taxon>Pseudomonadati</taxon>
        <taxon>Pseudomonadota</taxon>
        <taxon>Gammaproteobacteria</taxon>
        <taxon>Vibrionales</taxon>
        <taxon>Vibrionaceae</taxon>
        <taxon>Photobacterium</taxon>
    </lineage>
</organism>
<keyword evidence="7 8" id="KW-0472">Membrane</keyword>
<keyword evidence="6 8" id="KW-1133">Transmembrane helix</keyword>
<dbReference type="GO" id="GO:0042910">
    <property type="term" value="F:xenobiotic transmembrane transporter activity"/>
    <property type="evidence" value="ECO:0007669"/>
    <property type="project" value="TreeGrafter"/>
</dbReference>
<dbReference type="InterPro" id="IPR001036">
    <property type="entry name" value="Acrflvin-R"/>
</dbReference>
<evidence type="ECO:0000313" key="9">
    <source>
        <dbReference type="EMBL" id="PQJ66417.1"/>
    </source>
</evidence>
<dbReference type="Proteomes" id="UP000238730">
    <property type="component" value="Unassembled WGS sequence"/>
</dbReference>
<accession>A0A2S7VWC0</accession>
<dbReference type="Gene3D" id="3.30.70.1320">
    <property type="entry name" value="Multidrug efflux transporter AcrB pore domain like"/>
    <property type="match status" value="1"/>
</dbReference>
<evidence type="ECO:0000256" key="6">
    <source>
        <dbReference type="ARBA" id="ARBA00022989"/>
    </source>
</evidence>
<dbReference type="Pfam" id="PF00873">
    <property type="entry name" value="ACR_tran"/>
    <property type="match status" value="1"/>
</dbReference>
<keyword evidence="2" id="KW-0813">Transport</keyword>
<evidence type="ECO:0000313" key="10">
    <source>
        <dbReference type="Proteomes" id="UP000238730"/>
    </source>
</evidence>
<protein>
    <submittedName>
        <fullName evidence="9">Acriflavin resistance protein</fullName>
    </submittedName>
</protein>
<dbReference type="OrthoDB" id="6243923at2"/>
<dbReference type="Gene3D" id="1.20.1640.10">
    <property type="entry name" value="Multidrug efflux transporter AcrB transmembrane domain"/>
    <property type="match status" value="2"/>
</dbReference>
<dbReference type="PANTHER" id="PTHR32063">
    <property type="match status" value="1"/>
</dbReference>
<comment type="caution">
    <text evidence="9">The sequence shown here is derived from an EMBL/GenBank/DDBJ whole genome shotgun (WGS) entry which is preliminary data.</text>
</comment>
<dbReference type="Gene3D" id="3.30.70.1440">
    <property type="entry name" value="Multidrug efflux transporter AcrB pore domain"/>
    <property type="match status" value="1"/>
</dbReference>
<name>A0A2S7VWC0_PHOAN</name>
<dbReference type="SUPFAM" id="SSF82714">
    <property type="entry name" value="Multidrug efflux transporter AcrB TolC docking domain, DN and DC subdomains"/>
    <property type="match status" value="2"/>
</dbReference>
<keyword evidence="3" id="KW-1003">Cell membrane</keyword>
<keyword evidence="4" id="KW-0997">Cell inner membrane</keyword>
<dbReference type="RefSeq" id="WP_105059799.1">
    <property type="nucleotide sequence ID" value="NZ_MSCJ01000001.1"/>
</dbReference>
<dbReference type="SUPFAM" id="SSF82866">
    <property type="entry name" value="Multidrug efflux transporter AcrB transmembrane domain"/>
    <property type="match status" value="2"/>
</dbReference>
<dbReference type="PANTHER" id="PTHR32063:SF23">
    <property type="entry name" value="HAE1 FAMILY EFFLLUX PUMP PERMEASE COMPONENT"/>
    <property type="match status" value="1"/>
</dbReference>
<dbReference type="GO" id="GO:0005886">
    <property type="term" value="C:plasma membrane"/>
    <property type="evidence" value="ECO:0007669"/>
    <property type="project" value="UniProtKB-SubCell"/>
</dbReference>
<gene>
    <name evidence="9" type="ORF">BTO08_02750</name>
</gene>
<feature type="transmembrane region" description="Helical" evidence="8">
    <location>
        <begin position="905"/>
        <end position="930"/>
    </location>
</feature>
<feature type="transmembrane region" description="Helical" evidence="8">
    <location>
        <begin position="951"/>
        <end position="970"/>
    </location>
</feature>
<feature type="transmembrane region" description="Helical" evidence="8">
    <location>
        <begin position="437"/>
        <end position="457"/>
    </location>
</feature>
<dbReference type="SUPFAM" id="SSF82693">
    <property type="entry name" value="Multidrug efflux transporter AcrB pore domain, PN1, PN2, PC1 and PC2 subdomains"/>
    <property type="match status" value="3"/>
</dbReference>
<feature type="transmembrane region" description="Helical" evidence="8">
    <location>
        <begin position="469"/>
        <end position="496"/>
    </location>
</feature>
<dbReference type="Gene3D" id="3.30.2090.10">
    <property type="entry name" value="Multidrug efflux transporter AcrB TolC docking domain, DN and DC subdomains"/>
    <property type="match status" value="2"/>
</dbReference>
<feature type="transmembrane region" description="Helical" evidence="8">
    <location>
        <begin position="879"/>
        <end position="899"/>
    </location>
</feature>
<feature type="transmembrane region" description="Helical" evidence="8">
    <location>
        <begin position="341"/>
        <end position="360"/>
    </location>
</feature>
<feature type="transmembrane region" description="Helical" evidence="8">
    <location>
        <begin position="532"/>
        <end position="552"/>
    </location>
</feature>
<evidence type="ECO:0000256" key="1">
    <source>
        <dbReference type="ARBA" id="ARBA00004429"/>
    </source>
</evidence>
<reference evidence="9 10" key="1">
    <citation type="submission" date="2016-12" db="EMBL/GenBank/DDBJ databases">
        <title>Diversity of luminous bacteria.</title>
        <authorList>
            <person name="Yoshizawa S."/>
            <person name="Kogure K."/>
        </authorList>
    </citation>
    <scope>NUCLEOTIDE SEQUENCE [LARGE SCALE GENOMIC DNA]</scope>
    <source>
        <strain evidence="9 10">LC1-200</strain>
    </source>
</reference>
<evidence type="ECO:0000256" key="3">
    <source>
        <dbReference type="ARBA" id="ARBA00022475"/>
    </source>
</evidence>
<dbReference type="AlphaFoldDB" id="A0A2S7VWC0"/>
<dbReference type="PRINTS" id="PR00702">
    <property type="entry name" value="ACRIFLAVINRP"/>
</dbReference>
<keyword evidence="5 8" id="KW-0812">Transmembrane</keyword>
<dbReference type="InterPro" id="IPR027463">
    <property type="entry name" value="AcrB_DN_DC_subdom"/>
</dbReference>
<sequence>MKLPEVCIKHPVFASVISIAIILIGLFSFQKLAIQYFPEHNTPKATVTANIDGASADFMSRNVATHLINAATGLESVDNMTTDCTQGKCTLNVKFSDGITDVEYANLMNKLRSSIEAIVDFPPSMVDKPTVTDDSGDKGSASNIITFINKGTMSSQEMYDFIGQQIKPQFRHIQGVGGVYGPYGGAAKAVRVWLNPNRMMALNVKPADIVTTLSAYSSSFTVGQIVGEARNFQINPVTQVTSVKDVQDLVIRVDDGNIIRIKDVADVKMGENSLTPSKLKVNGETAMSLQVLPLKSENPVDVAARVKAEIAKMQQHLPDGLEMKMVYNQADFIQESIDQGFHTLFEAIVLVSVIVVLFLGSLRIASIPIITIPVCIIGVFAVMSFLGFSINVLTILAIILAIGLVVDDAIVVVENCYRYIEEGETPLNAAIKGSNEIIFPVIAMTMTLAAVYLPIGLMSGMTADLFRQFAFTLAASVIISGMVALTLSPMMCAYLIKPVAQQPKWFAAIDKQIHKLSLGYTKQLSKWFDRKALMGGIALALIALSGVAVWSMPQVLLPTEDTGFIDGSSEAPTGVGRRYHIKHNSELNTVMEDNKDIAANLSYIEATPSNHILLEPWGKRTKPADEIVSELTEKAASTLSAYSMSFSVRSADGLNAATNLKLQLKTVNRDNTKLNDTANRIVKKLSEYKGLTRVKSSLLRDQLRYDLRIDRNAIILSGVAYTDVTNALSTFLGSLKAANLQADDGYTYPIRVQVNRKDLGNFDIIDKLYVASESGQNIPLSEFVSIKAVTSESSFKTYMGQNSAEITATLMPGYTAGDVRDYIDENVPELLDDSQSYAYDGVVKELMDSQDGTQTLFLMALIFIYLILAAQFESFVDPLIILLTVPLCIVGAVLTLWVFGQSLNIYSQIGLLTLVGLVTKHGILLVEFANEQRKHGKTAIDAAIHSARSRLRPILMTSLTMILGALPLAFASGPGSLGRVNIGLVLVGGLTAGTFFSLFLVPVAYVGMSKLREKDVLKTILGGRGLRQRKQH</sequence>
<comment type="subcellular location">
    <subcellularLocation>
        <location evidence="1">Cell inner membrane</location>
        <topology evidence="1">Multi-pass membrane protein</topology>
    </subcellularLocation>
</comment>
<evidence type="ECO:0000256" key="8">
    <source>
        <dbReference type="SAM" id="Phobius"/>
    </source>
</evidence>
<dbReference type="Gene3D" id="3.30.70.1430">
    <property type="entry name" value="Multidrug efflux transporter AcrB pore domain"/>
    <property type="match status" value="2"/>
</dbReference>